<dbReference type="SUPFAM" id="SSF53474">
    <property type="entry name" value="alpha/beta-Hydrolases"/>
    <property type="match status" value="1"/>
</dbReference>
<feature type="domain" description="AB hydrolase-1" evidence="1">
    <location>
        <begin position="23"/>
        <end position="257"/>
    </location>
</feature>
<dbReference type="GO" id="GO:0016020">
    <property type="term" value="C:membrane"/>
    <property type="evidence" value="ECO:0007669"/>
    <property type="project" value="TreeGrafter"/>
</dbReference>
<sequence length="269" mass="28343">MTDPAVPTDLLARDRSGPRGGVPLLLVHAGVADRRMWDPVWPALTAERDVLRIDLRGYGASTARPADDVLRPVDDLLAVLDAEDVARCHVVGASYGAGVAVELALREPDRVASLVLLAPGGSLLTEATDDFRAFAAAERAALAAGDLDAAVEANLRAWVDGPGQPADRVDAGVRDLVARMQRRAFELTADWDDVEEAEADPPVSERLAEVTAPTTLVAGGLDVATVAVAVRSLRAALPSATLHEWPDVAHMPSLERPEQVALLLLSATG</sequence>
<dbReference type="AlphaFoldDB" id="A0A542DYV1"/>
<dbReference type="InterPro" id="IPR000639">
    <property type="entry name" value="Epox_hydrolase-like"/>
</dbReference>
<protein>
    <submittedName>
        <fullName evidence="2">Pimeloyl-ACP methyl ester carboxylesterase</fullName>
    </submittedName>
</protein>
<reference evidence="2 3" key="1">
    <citation type="submission" date="2019-06" db="EMBL/GenBank/DDBJ databases">
        <title>Sequencing the genomes of 1000 actinobacteria strains.</title>
        <authorList>
            <person name="Klenk H.-P."/>
        </authorList>
    </citation>
    <scope>NUCLEOTIDE SEQUENCE [LARGE SCALE GENOMIC DNA]</scope>
    <source>
        <strain evidence="2 3">DSM 18607</strain>
    </source>
</reference>
<dbReference type="RefSeq" id="WP_141847768.1">
    <property type="nucleotide sequence ID" value="NZ_BAAAPR010000002.1"/>
</dbReference>
<dbReference type="PRINTS" id="PR00111">
    <property type="entry name" value="ABHYDROLASE"/>
</dbReference>
<accession>A0A542DYV1</accession>
<keyword evidence="3" id="KW-1185">Reference proteome</keyword>
<dbReference type="GO" id="GO:0003824">
    <property type="term" value="F:catalytic activity"/>
    <property type="evidence" value="ECO:0007669"/>
    <property type="project" value="InterPro"/>
</dbReference>
<dbReference type="EMBL" id="VFMN01000001">
    <property type="protein sequence ID" value="TQJ08229.1"/>
    <property type="molecule type" value="Genomic_DNA"/>
</dbReference>
<proteinExistence type="predicted"/>
<evidence type="ECO:0000259" key="1">
    <source>
        <dbReference type="Pfam" id="PF00561"/>
    </source>
</evidence>
<dbReference type="PRINTS" id="PR00412">
    <property type="entry name" value="EPOXHYDRLASE"/>
</dbReference>
<dbReference type="Proteomes" id="UP000317893">
    <property type="component" value="Unassembled WGS sequence"/>
</dbReference>
<comment type="caution">
    <text evidence="2">The sequence shown here is derived from an EMBL/GenBank/DDBJ whole genome shotgun (WGS) entry which is preliminary data.</text>
</comment>
<dbReference type="PANTHER" id="PTHR43798:SF33">
    <property type="entry name" value="HYDROLASE, PUTATIVE (AFU_ORTHOLOGUE AFUA_2G14860)-RELATED"/>
    <property type="match status" value="1"/>
</dbReference>
<dbReference type="OrthoDB" id="27092at2"/>
<dbReference type="InterPro" id="IPR029058">
    <property type="entry name" value="AB_hydrolase_fold"/>
</dbReference>
<name>A0A542DYV1_9MICO</name>
<dbReference type="InterPro" id="IPR050266">
    <property type="entry name" value="AB_hydrolase_sf"/>
</dbReference>
<evidence type="ECO:0000313" key="3">
    <source>
        <dbReference type="Proteomes" id="UP000317893"/>
    </source>
</evidence>
<evidence type="ECO:0000313" key="2">
    <source>
        <dbReference type="EMBL" id="TQJ08229.1"/>
    </source>
</evidence>
<dbReference type="Pfam" id="PF00561">
    <property type="entry name" value="Abhydrolase_1"/>
    <property type="match status" value="1"/>
</dbReference>
<dbReference type="PANTHER" id="PTHR43798">
    <property type="entry name" value="MONOACYLGLYCEROL LIPASE"/>
    <property type="match status" value="1"/>
</dbReference>
<dbReference type="InterPro" id="IPR000073">
    <property type="entry name" value="AB_hydrolase_1"/>
</dbReference>
<gene>
    <name evidence="2" type="ORF">FB458_1313</name>
</gene>
<dbReference type="Gene3D" id="3.40.50.1820">
    <property type="entry name" value="alpha/beta hydrolase"/>
    <property type="match status" value="1"/>
</dbReference>
<organism evidence="2 3">
    <name type="scientific">Lapillicoccus jejuensis</name>
    <dbReference type="NCBI Taxonomy" id="402171"/>
    <lineage>
        <taxon>Bacteria</taxon>
        <taxon>Bacillati</taxon>
        <taxon>Actinomycetota</taxon>
        <taxon>Actinomycetes</taxon>
        <taxon>Micrococcales</taxon>
        <taxon>Intrasporangiaceae</taxon>
        <taxon>Lapillicoccus</taxon>
    </lineage>
</organism>